<keyword evidence="1" id="KW-0418">Kinase</keyword>
<dbReference type="AlphaFoldDB" id="G4XHC7"/>
<name>G4XHC7_POSOC</name>
<dbReference type="GO" id="GO:0016301">
    <property type="term" value="F:kinase activity"/>
    <property type="evidence" value="ECO:0007669"/>
    <property type="project" value="UniProtKB-KW"/>
</dbReference>
<feature type="non-terminal residue" evidence="1">
    <location>
        <position position="149"/>
    </location>
</feature>
<evidence type="ECO:0000313" key="1">
    <source>
        <dbReference type="EMBL" id="AEP40953.1"/>
    </source>
</evidence>
<accession>G4XHC7</accession>
<protein>
    <submittedName>
        <fullName evidence="1">Mitogen-activated protein kinase kinase kinase</fullName>
    </submittedName>
</protein>
<reference evidence="1" key="1">
    <citation type="submission" date="2011-04" db="EMBL/GenBank/DDBJ databases">
        <title>Does Cd toxicity in plants act through DNA methylation and chromatin repatterning mechanisms?</title>
        <authorList>
            <person name="Greco M."/>
            <person name="Chiappetta A."/>
            <person name="Bruno L."/>
            <person name="Bitonti M.B."/>
        </authorList>
    </citation>
    <scope>NUCLEOTIDE SEQUENCE</scope>
</reference>
<dbReference type="EMBL" id="JF811736">
    <property type="protein sequence ID" value="AEP40953.1"/>
    <property type="molecule type" value="Genomic_DNA"/>
</dbReference>
<sequence>DMNGSPAMVSACIQGDGSFVIPRDLTNFVNAGILYPNTSPPTAQPAPCRSPPLPTVEWVYIKDYYSDEEQPDTVAPAQSKEEAQISPAISQSVCLALPFTGTVADSANSMSEMIASSPSAATQVPMTATLIALESEHSCRHQPFVHSQP</sequence>
<feature type="non-terminal residue" evidence="1">
    <location>
        <position position="1"/>
    </location>
</feature>
<proteinExistence type="predicted"/>
<keyword evidence="1" id="KW-0808">Transferase</keyword>
<organism evidence="1">
    <name type="scientific">Posidonia oceanica</name>
    <name type="common">Mediterranean tapeweed</name>
    <dbReference type="NCBI Taxonomy" id="55489"/>
    <lineage>
        <taxon>Eukaryota</taxon>
        <taxon>Viridiplantae</taxon>
        <taxon>Streptophyta</taxon>
        <taxon>Embryophyta</taxon>
        <taxon>Tracheophyta</taxon>
        <taxon>Spermatophyta</taxon>
        <taxon>Magnoliopsida</taxon>
        <taxon>Liliopsida</taxon>
        <taxon>Posidoniaceae</taxon>
        <taxon>Posidonia</taxon>
    </lineage>
</organism>